<sequence>MEYFLCVLECVVQHISFSLLITCNGVVIVCWTVFVFCCMAAVS</sequence>
<dbReference type="EMBL" id="GGEC01070982">
    <property type="protein sequence ID" value="MBX51466.1"/>
    <property type="molecule type" value="Transcribed_RNA"/>
</dbReference>
<reference evidence="2" key="1">
    <citation type="submission" date="2018-02" db="EMBL/GenBank/DDBJ databases">
        <title>Rhizophora mucronata_Transcriptome.</title>
        <authorList>
            <person name="Meera S.P."/>
            <person name="Sreeshan A."/>
            <person name="Augustine A."/>
        </authorList>
    </citation>
    <scope>NUCLEOTIDE SEQUENCE</scope>
    <source>
        <tissue evidence="2">Leaf</tissue>
    </source>
</reference>
<protein>
    <submittedName>
        <fullName evidence="2">Uncharacterized protein</fullName>
    </submittedName>
</protein>
<organism evidence="2">
    <name type="scientific">Rhizophora mucronata</name>
    <name type="common">Asiatic mangrove</name>
    <dbReference type="NCBI Taxonomy" id="61149"/>
    <lineage>
        <taxon>Eukaryota</taxon>
        <taxon>Viridiplantae</taxon>
        <taxon>Streptophyta</taxon>
        <taxon>Embryophyta</taxon>
        <taxon>Tracheophyta</taxon>
        <taxon>Spermatophyta</taxon>
        <taxon>Magnoliopsida</taxon>
        <taxon>eudicotyledons</taxon>
        <taxon>Gunneridae</taxon>
        <taxon>Pentapetalae</taxon>
        <taxon>rosids</taxon>
        <taxon>fabids</taxon>
        <taxon>Malpighiales</taxon>
        <taxon>Rhizophoraceae</taxon>
        <taxon>Rhizophora</taxon>
    </lineage>
</organism>
<keyword evidence="1" id="KW-0812">Transmembrane</keyword>
<keyword evidence="1" id="KW-0472">Membrane</keyword>
<proteinExistence type="predicted"/>
<evidence type="ECO:0000313" key="2">
    <source>
        <dbReference type="EMBL" id="MBX51466.1"/>
    </source>
</evidence>
<feature type="transmembrane region" description="Helical" evidence="1">
    <location>
        <begin position="15"/>
        <end position="42"/>
    </location>
</feature>
<keyword evidence="1" id="KW-1133">Transmembrane helix</keyword>
<name>A0A2P2P9M8_RHIMU</name>
<accession>A0A2P2P9M8</accession>
<evidence type="ECO:0000256" key="1">
    <source>
        <dbReference type="SAM" id="Phobius"/>
    </source>
</evidence>
<dbReference type="AlphaFoldDB" id="A0A2P2P9M8"/>